<protein>
    <submittedName>
        <fullName evidence="10">Uncharacterized protein</fullName>
    </submittedName>
</protein>
<dbReference type="Pfam" id="PF25198">
    <property type="entry name" value="Spore_GerAC_N"/>
    <property type="match status" value="1"/>
</dbReference>
<dbReference type="InterPro" id="IPR046953">
    <property type="entry name" value="Spore_GerAC-like_C"/>
</dbReference>
<evidence type="ECO:0000259" key="9">
    <source>
        <dbReference type="Pfam" id="PF25198"/>
    </source>
</evidence>
<dbReference type="InterPro" id="IPR038501">
    <property type="entry name" value="Spore_GerAC_C_sf"/>
</dbReference>
<comment type="similarity">
    <text evidence="2">Belongs to the GerABKC lipoprotein family.</text>
</comment>
<dbReference type="GO" id="GO:0009847">
    <property type="term" value="P:spore germination"/>
    <property type="evidence" value="ECO:0007669"/>
    <property type="project" value="InterPro"/>
</dbReference>
<dbReference type="Proteomes" id="UP000037109">
    <property type="component" value="Unassembled WGS sequence"/>
</dbReference>
<dbReference type="InterPro" id="IPR057336">
    <property type="entry name" value="GerAC_N"/>
</dbReference>
<keyword evidence="5" id="KW-0472">Membrane</keyword>
<dbReference type="OrthoDB" id="9816067at2"/>
<dbReference type="EMBL" id="LGUF01000007">
    <property type="protein sequence ID" value="KON88243.1"/>
    <property type="molecule type" value="Genomic_DNA"/>
</dbReference>
<dbReference type="PROSITE" id="PS51257">
    <property type="entry name" value="PROKAR_LIPOPROTEIN"/>
    <property type="match status" value="1"/>
</dbReference>
<feature type="domain" description="Spore germination GerAC-like C-terminal" evidence="8">
    <location>
        <begin position="230"/>
        <end position="394"/>
    </location>
</feature>
<organism evidence="10 11">
    <name type="scientific">Sporosarcina globispora</name>
    <name type="common">Bacillus globisporus</name>
    <dbReference type="NCBI Taxonomy" id="1459"/>
    <lineage>
        <taxon>Bacteria</taxon>
        <taxon>Bacillati</taxon>
        <taxon>Bacillota</taxon>
        <taxon>Bacilli</taxon>
        <taxon>Bacillales</taxon>
        <taxon>Caryophanaceae</taxon>
        <taxon>Sporosarcina</taxon>
    </lineage>
</organism>
<feature type="domain" description="Spore germination protein N-terminal" evidence="9">
    <location>
        <begin position="23"/>
        <end position="197"/>
    </location>
</feature>
<evidence type="ECO:0000313" key="11">
    <source>
        <dbReference type="Proteomes" id="UP000037109"/>
    </source>
</evidence>
<keyword evidence="7" id="KW-0449">Lipoprotein</keyword>
<dbReference type="NCBIfam" id="TIGR02887">
    <property type="entry name" value="spore_ger_x_C"/>
    <property type="match status" value="1"/>
</dbReference>
<dbReference type="STRING" id="1459.AF332_16495"/>
<evidence type="ECO:0000256" key="3">
    <source>
        <dbReference type="ARBA" id="ARBA00022544"/>
    </source>
</evidence>
<evidence type="ECO:0000256" key="2">
    <source>
        <dbReference type="ARBA" id="ARBA00007886"/>
    </source>
</evidence>
<evidence type="ECO:0000256" key="4">
    <source>
        <dbReference type="ARBA" id="ARBA00022729"/>
    </source>
</evidence>
<reference evidence="11" key="1">
    <citation type="submission" date="2015-07" db="EMBL/GenBank/DDBJ databases">
        <title>Fjat-10036 dsm4.</title>
        <authorList>
            <person name="Liu B."/>
            <person name="Wang J."/>
            <person name="Zhu Y."/>
            <person name="Liu G."/>
            <person name="Chen Q."/>
            <person name="Chen Z."/>
            <person name="Lan J."/>
            <person name="Che J."/>
            <person name="Ge C."/>
            <person name="Shi H."/>
            <person name="Pan Z."/>
            <person name="Liu X."/>
        </authorList>
    </citation>
    <scope>NUCLEOTIDE SEQUENCE [LARGE SCALE GENOMIC DNA]</scope>
    <source>
        <strain evidence="11">DSM 4</strain>
    </source>
</reference>
<comment type="subcellular location">
    <subcellularLocation>
        <location evidence="1">Membrane</location>
        <topology evidence="1">Lipid-anchor</topology>
    </subcellularLocation>
</comment>
<evidence type="ECO:0000259" key="8">
    <source>
        <dbReference type="Pfam" id="PF05504"/>
    </source>
</evidence>
<proteinExistence type="inferred from homology"/>
<comment type="caution">
    <text evidence="10">The sequence shown here is derived from an EMBL/GenBank/DDBJ whole genome shotgun (WGS) entry which is preliminary data.</text>
</comment>
<sequence>MNHRPITILIMLLSTVFLSGCWDRAELQDLDIVSAIGIDKGSDEVENRYMVTVQVINEGQIASGKGGGGAKEIAPVTTYSATGSTVAESLRKIAPKIPQELFFPHIQLMVIGEDLAKQEGIQDLFDWIERDSQFRTLFPILVVKNNTAKNVLKIVTSLEPIPSAKIVGGLESTQKTWGEFVMTRADKVIQQMSGNAALLTGVQIIGDPDEGNSLKNVQKISPPTELEIKGLGIFKKGKLQKWLEGDEARGAILINNEVTKTIVDLNCNKKKKGLSIDMMRSKTKITAKIKNNKPIIYIAVRSEGHISEVHCPIDLGKHKVIEKLEKQMEKELKEEILLALEAAKKEKSDFFRFGETINREDPKLWKKIKNQWDEEIFPETEVNVHVQAFIRRSGLRTKPYIK</sequence>
<evidence type="ECO:0000256" key="5">
    <source>
        <dbReference type="ARBA" id="ARBA00023136"/>
    </source>
</evidence>
<gene>
    <name evidence="10" type="ORF">AF332_16495</name>
</gene>
<keyword evidence="3" id="KW-0309">Germination</keyword>
<evidence type="ECO:0000256" key="1">
    <source>
        <dbReference type="ARBA" id="ARBA00004635"/>
    </source>
</evidence>
<name>A0A0M0GEP1_SPOGL</name>
<dbReference type="AlphaFoldDB" id="A0A0M0GEP1"/>
<dbReference type="RefSeq" id="WP_053435617.1">
    <property type="nucleotide sequence ID" value="NZ_LGUF01000007.1"/>
</dbReference>
<evidence type="ECO:0000256" key="7">
    <source>
        <dbReference type="ARBA" id="ARBA00023288"/>
    </source>
</evidence>
<keyword evidence="11" id="KW-1185">Reference proteome</keyword>
<keyword evidence="6" id="KW-0564">Palmitate</keyword>
<dbReference type="PATRIC" id="fig|1459.3.peg.3606"/>
<accession>A0A0M0GEP1</accession>
<dbReference type="PANTHER" id="PTHR35789:SF1">
    <property type="entry name" value="SPORE GERMINATION PROTEIN B3"/>
    <property type="match status" value="1"/>
</dbReference>
<dbReference type="GO" id="GO:0016020">
    <property type="term" value="C:membrane"/>
    <property type="evidence" value="ECO:0007669"/>
    <property type="project" value="UniProtKB-SubCell"/>
</dbReference>
<dbReference type="InterPro" id="IPR008844">
    <property type="entry name" value="Spore_GerAC-like"/>
</dbReference>
<evidence type="ECO:0000256" key="6">
    <source>
        <dbReference type="ARBA" id="ARBA00023139"/>
    </source>
</evidence>
<dbReference type="PANTHER" id="PTHR35789">
    <property type="entry name" value="SPORE GERMINATION PROTEIN B3"/>
    <property type="match status" value="1"/>
</dbReference>
<dbReference type="Pfam" id="PF05504">
    <property type="entry name" value="Spore_GerAC"/>
    <property type="match status" value="1"/>
</dbReference>
<dbReference type="Gene3D" id="3.30.300.210">
    <property type="entry name" value="Nutrient germinant receptor protein C, domain 3"/>
    <property type="match status" value="1"/>
</dbReference>
<evidence type="ECO:0000313" key="10">
    <source>
        <dbReference type="EMBL" id="KON88243.1"/>
    </source>
</evidence>
<keyword evidence="4" id="KW-0732">Signal</keyword>